<feature type="transmembrane region" description="Helical" evidence="1">
    <location>
        <begin position="7"/>
        <end position="28"/>
    </location>
</feature>
<evidence type="ECO:0000313" key="2">
    <source>
        <dbReference type="EMBL" id="CCK28628.1"/>
    </source>
</evidence>
<gene>
    <name evidence="2" type="ORF">BN159_4249</name>
</gene>
<organism evidence="2 3">
    <name type="scientific">Streptomyces davaonensis (strain DSM 101723 / JCM 4913 / KCC S-0913 / 768)</name>
    <dbReference type="NCBI Taxonomy" id="1214101"/>
    <lineage>
        <taxon>Bacteria</taxon>
        <taxon>Bacillati</taxon>
        <taxon>Actinomycetota</taxon>
        <taxon>Actinomycetes</taxon>
        <taxon>Kitasatosporales</taxon>
        <taxon>Streptomycetaceae</taxon>
        <taxon>Streptomyces</taxon>
    </lineage>
</organism>
<feature type="transmembrane region" description="Helical" evidence="1">
    <location>
        <begin position="40"/>
        <end position="59"/>
    </location>
</feature>
<dbReference type="eggNOG" id="ENOG50323XX">
    <property type="taxonomic scope" value="Bacteria"/>
</dbReference>
<name>K4R5J4_STRDJ</name>
<keyword evidence="1" id="KW-0472">Membrane</keyword>
<keyword evidence="1" id="KW-1133">Transmembrane helix</keyword>
<protein>
    <submittedName>
        <fullName evidence="2">Putative membrane protein</fullName>
    </submittedName>
</protein>
<dbReference type="RefSeq" id="WP_015658978.1">
    <property type="nucleotide sequence ID" value="NC_020504.1"/>
</dbReference>
<accession>K4R5J4</accession>
<sequence>MRRGLGVWVVAAEAVLTLIVARTLWTWRDDPYVFLADVPYMEWSSVGLAVSLLLTLALVSREQLWPRRVGWSLTAVRLCLLPCLALAWYPAMSPYISLW</sequence>
<proteinExistence type="predicted"/>
<keyword evidence="3" id="KW-1185">Reference proteome</keyword>
<reference evidence="2 3" key="1">
    <citation type="journal article" date="2012" name="J. Bacteriol.">
        <title>Genome sequence of the bacterium Streptomyces davawensis JCM 4913 and heterologous production of the unique antibiotic roseoflavin.</title>
        <authorList>
            <person name="Jankowitsch F."/>
            <person name="Schwarz J."/>
            <person name="Ruckert C."/>
            <person name="Gust B."/>
            <person name="Szczepanowski R."/>
            <person name="Blom J."/>
            <person name="Pelzer S."/>
            <person name="Kalinowski J."/>
            <person name="Mack M."/>
        </authorList>
    </citation>
    <scope>NUCLEOTIDE SEQUENCE [LARGE SCALE GENOMIC DNA]</scope>
    <source>
        <strain evidence="3">DSM 101723 / JCM 4913 / KCC S-0913 / 768</strain>
    </source>
</reference>
<evidence type="ECO:0000256" key="1">
    <source>
        <dbReference type="SAM" id="Phobius"/>
    </source>
</evidence>
<dbReference type="KEGG" id="sdv:BN159_4249"/>
<dbReference type="HOGENOM" id="CLU_2318812_0_0_11"/>
<dbReference type="OrthoDB" id="4231051at2"/>
<dbReference type="EMBL" id="HE971709">
    <property type="protein sequence ID" value="CCK28628.1"/>
    <property type="molecule type" value="Genomic_DNA"/>
</dbReference>
<feature type="transmembrane region" description="Helical" evidence="1">
    <location>
        <begin position="71"/>
        <end position="91"/>
    </location>
</feature>
<keyword evidence="1" id="KW-0812">Transmembrane</keyword>
<dbReference type="AlphaFoldDB" id="K4R5J4"/>
<evidence type="ECO:0000313" key="3">
    <source>
        <dbReference type="Proteomes" id="UP000008043"/>
    </source>
</evidence>
<dbReference type="Proteomes" id="UP000008043">
    <property type="component" value="Chromosome"/>
</dbReference>
<dbReference type="STRING" id="1214101.BN159_4249"/>
<dbReference type="PATRIC" id="fig|1214101.3.peg.4303"/>